<dbReference type="PANTHER" id="PTHR34553:SF4">
    <property type="entry name" value="G1_S-SPECIFIC CYCLIN-E PROTEIN"/>
    <property type="match status" value="1"/>
</dbReference>
<reference evidence="2 3" key="1">
    <citation type="journal article" date="2024" name="Nat. Commun.">
        <title>Phylogenomics reveals the evolutionary origins of lichenization in chlorophyte algae.</title>
        <authorList>
            <person name="Puginier C."/>
            <person name="Libourel C."/>
            <person name="Otte J."/>
            <person name="Skaloud P."/>
            <person name="Haon M."/>
            <person name="Grisel S."/>
            <person name="Petersen M."/>
            <person name="Berrin J.G."/>
            <person name="Delaux P.M."/>
            <person name="Dal Grande F."/>
            <person name="Keller J."/>
        </authorList>
    </citation>
    <scope>NUCLEOTIDE SEQUENCE [LARGE SCALE GENOMIC DNA]</scope>
    <source>
        <strain evidence="2 3">SAG 2145</strain>
    </source>
</reference>
<name>A0AAW1QZS2_9CHLO</name>
<proteinExistence type="predicted"/>
<dbReference type="EMBL" id="JALJOS010000019">
    <property type="protein sequence ID" value="KAK9827115.1"/>
    <property type="molecule type" value="Genomic_DNA"/>
</dbReference>
<keyword evidence="1" id="KW-0472">Membrane</keyword>
<evidence type="ECO:0000313" key="2">
    <source>
        <dbReference type="EMBL" id="KAK9827115.1"/>
    </source>
</evidence>
<sequence length="521" mass="57835">MQTSRPAQCRGLRWPLTLARTVKQACRGHWPKSKGPHWKAETGAFQQLTFPEVESAWAHVEQLWTRVFPDSPVQQRANSAELPGTRYLLGDVEGSSLLRRSSSAILPICRTAKYRHHAPASPSVSSGEGKDTGPEDSLRLGFSSIQIFFSSPQLPLQLRPIIEGDVRLLKMYESGLPAWACFLPRYGLWYRPWFRRAAYLAFIAISIFSMAVGFWDLYKNVPYVDQVVRGLVRSLRLPGLPLFRWLERHAALRMSILLTYLFGKSELATQMLQQLLMAFRILGRTLRPLSNFLQPAITAIQGALQAASLAVRMWGTAARVVVAGTLGSAWGEVATAALAACSMARTTLQPFGVAAAWMYSLILPLLQAFRVGLLAPYGLVVAIWQSAAPVRFAVMSIASSSHQGQESVLYTASSVLRVSLMKIVKGMQAVIRFIIQVCCDIYKHRLTLALRARRVVQTAGRALTLPQGLHIGRHYSNALDNIFTPDLLDQALEGVDPTVAAYADHNTPLYHQQDLQSSKEE</sequence>
<comment type="caution">
    <text evidence="2">The sequence shown here is derived from an EMBL/GenBank/DDBJ whole genome shotgun (WGS) entry which is preliminary data.</text>
</comment>
<dbReference type="AlphaFoldDB" id="A0AAW1QZS2"/>
<evidence type="ECO:0000313" key="3">
    <source>
        <dbReference type="Proteomes" id="UP001438707"/>
    </source>
</evidence>
<keyword evidence="3" id="KW-1185">Reference proteome</keyword>
<dbReference type="PANTHER" id="PTHR34553">
    <property type="entry name" value="OS05G0597400 PROTEIN"/>
    <property type="match status" value="1"/>
</dbReference>
<evidence type="ECO:0000256" key="1">
    <source>
        <dbReference type="SAM" id="Phobius"/>
    </source>
</evidence>
<protein>
    <submittedName>
        <fullName evidence="2">Uncharacterized protein</fullName>
    </submittedName>
</protein>
<organism evidence="2 3">
    <name type="scientific">Apatococcus lobatus</name>
    <dbReference type="NCBI Taxonomy" id="904363"/>
    <lineage>
        <taxon>Eukaryota</taxon>
        <taxon>Viridiplantae</taxon>
        <taxon>Chlorophyta</taxon>
        <taxon>core chlorophytes</taxon>
        <taxon>Trebouxiophyceae</taxon>
        <taxon>Chlorellales</taxon>
        <taxon>Chlorellaceae</taxon>
        <taxon>Apatococcus</taxon>
    </lineage>
</organism>
<dbReference type="Proteomes" id="UP001438707">
    <property type="component" value="Unassembled WGS sequence"/>
</dbReference>
<keyword evidence="1" id="KW-0812">Transmembrane</keyword>
<accession>A0AAW1QZS2</accession>
<feature type="transmembrane region" description="Helical" evidence="1">
    <location>
        <begin position="197"/>
        <end position="215"/>
    </location>
</feature>
<keyword evidence="1" id="KW-1133">Transmembrane helix</keyword>
<gene>
    <name evidence="2" type="ORF">WJX74_006970</name>
</gene>